<gene>
    <name evidence="1" type="ORF">QBC33DRAFT_563425</name>
</gene>
<keyword evidence="2" id="KW-1185">Reference proteome</keyword>
<evidence type="ECO:0000313" key="2">
    <source>
        <dbReference type="Proteomes" id="UP001244011"/>
    </source>
</evidence>
<comment type="caution">
    <text evidence="1">The sequence shown here is derived from an EMBL/GenBank/DDBJ whole genome shotgun (WGS) entry which is preliminary data.</text>
</comment>
<evidence type="ECO:0000313" key="1">
    <source>
        <dbReference type="EMBL" id="KAK1762824.1"/>
    </source>
</evidence>
<dbReference type="EMBL" id="MU839033">
    <property type="protein sequence ID" value="KAK1762824.1"/>
    <property type="molecule type" value="Genomic_DNA"/>
</dbReference>
<reference evidence="1" key="1">
    <citation type="submission" date="2023-06" db="EMBL/GenBank/DDBJ databases">
        <title>Genome-scale phylogeny and comparative genomics of the fungal order Sordariales.</title>
        <authorList>
            <consortium name="Lawrence Berkeley National Laboratory"/>
            <person name="Hensen N."/>
            <person name="Bonometti L."/>
            <person name="Westerberg I."/>
            <person name="Brannstrom I.O."/>
            <person name="Guillou S."/>
            <person name="Cros-Aarteil S."/>
            <person name="Calhoun S."/>
            <person name="Haridas S."/>
            <person name="Kuo A."/>
            <person name="Mondo S."/>
            <person name="Pangilinan J."/>
            <person name="Riley R."/>
            <person name="Labutti K."/>
            <person name="Andreopoulos B."/>
            <person name="Lipzen A."/>
            <person name="Chen C."/>
            <person name="Yanf M."/>
            <person name="Daum C."/>
            <person name="Ng V."/>
            <person name="Clum A."/>
            <person name="Steindorff A."/>
            <person name="Ohm R."/>
            <person name="Martin F."/>
            <person name="Silar P."/>
            <person name="Natvig D."/>
            <person name="Lalanne C."/>
            <person name="Gautier V."/>
            <person name="Ament-Velasquez S.L."/>
            <person name="Kruys A."/>
            <person name="Hutchinson M.I."/>
            <person name="Powell A.J."/>
            <person name="Barry K."/>
            <person name="Miller A.N."/>
            <person name="Grigoriev I.V."/>
            <person name="Debuchy R."/>
            <person name="Gladieux P."/>
            <person name="Thoren M.H."/>
            <person name="Johannesson H."/>
        </authorList>
    </citation>
    <scope>NUCLEOTIDE SEQUENCE</scope>
    <source>
        <strain evidence="1">8032-3</strain>
    </source>
</reference>
<dbReference type="RefSeq" id="XP_060279037.1">
    <property type="nucleotide sequence ID" value="XM_060430281.1"/>
</dbReference>
<accession>A0AAJ0FI20</accession>
<name>A0AAJ0FI20_9PEZI</name>
<dbReference type="AlphaFoldDB" id="A0AAJ0FI20"/>
<protein>
    <submittedName>
        <fullName evidence="1">Uncharacterized protein</fullName>
    </submittedName>
</protein>
<sequence>MAQKKSNAINYPFGAGTYDADSTTDSNAMVAYNNQQQGIGYRAITVSSTSSMTISWSFTPPARGGEPPITSSWTSPRFDWNWSAWYAIQPVNAGDNESGGGVQFPVAVGEGTSWGLVKPTYKMFVETLLAPVIKALPGAFRSKFQSLSALGSFVFPGGGTFTFQNPAVNNAFALYTTIQYQNPN</sequence>
<proteinExistence type="predicted"/>
<organism evidence="1 2">
    <name type="scientific">Phialemonium atrogriseum</name>
    <dbReference type="NCBI Taxonomy" id="1093897"/>
    <lineage>
        <taxon>Eukaryota</taxon>
        <taxon>Fungi</taxon>
        <taxon>Dikarya</taxon>
        <taxon>Ascomycota</taxon>
        <taxon>Pezizomycotina</taxon>
        <taxon>Sordariomycetes</taxon>
        <taxon>Sordariomycetidae</taxon>
        <taxon>Cephalothecales</taxon>
        <taxon>Cephalothecaceae</taxon>
        <taxon>Phialemonium</taxon>
    </lineage>
</organism>
<dbReference type="Proteomes" id="UP001244011">
    <property type="component" value="Unassembled WGS sequence"/>
</dbReference>
<dbReference type="GeneID" id="85313468"/>